<accession>A0A1G4I905</accession>
<dbReference type="InterPro" id="IPR044198">
    <property type="entry name" value="DEK"/>
</dbReference>
<protein>
    <submittedName>
        <fullName evidence="2">Uncharacterized protein</fullName>
    </submittedName>
</protein>
<feature type="compositionally biased region" description="Low complexity" evidence="1">
    <location>
        <begin position="282"/>
        <end position="292"/>
    </location>
</feature>
<comment type="caution">
    <text evidence="2">The sequence shown here is derived from an EMBL/GenBank/DDBJ whole genome shotgun (WGS) entry which is preliminary data.</text>
</comment>
<dbReference type="GeneID" id="92380509"/>
<proteinExistence type="predicted"/>
<feature type="compositionally biased region" description="Basic residues" evidence="1">
    <location>
        <begin position="152"/>
        <end position="169"/>
    </location>
</feature>
<name>A0A1G4I905_TRYEQ</name>
<dbReference type="GO" id="GO:0006325">
    <property type="term" value="P:chromatin organization"/>
    <property type="evidence" value="ECO:0007669"/>
    <property type="project" value="InterPro"/>
</dbReference>
<dbReference type="GO" id="GO:0005634">
    <property type="term" value="C:nucleus"/>
    <property type="evidence" value="ECO:0007669"/>
    <property type="project" value="TreeGrafter"/>
</dbReference>
<feature type="region of interest" description="Disordered" evidence="1">
    <location>
        <begin position="282"/>
        <end position="305"/>
    </location>
</feature>
<feature type="region of interest" description="Disordered" evidence="1">
    <location>
        <begin position="1"/>
        <end position="34"/>
    </location>
</feature>
<dbReference type="PANTHER" id="PTHR13468:SF1">
    <property type="entry name" value="PROTEIN DEK"/>
    <property type="match status" value="1"/>
</dbReference>
<organism evidence="2 3">
    <name type="scientific">Trypanosoma equiperdum</name>
    <dbReference type="NCBI Taxonomy" id="5694"/>
    <lineage>
        <taxon>Eukaryota</taxon>
        <taxon>Discoba</taxon>
        <taxon>Euglenozoa</taxon>
        <taxon>Kinetoplastea</taxon>
        <taxon>Metakinetoplastina</taxon>
        <taxon>Trypanosomatida</taxon>
        <taxon>Trypanosomatidae</taxon>
        <taxon>Trypanosoma</taxon>
    </lineage>
</organism>
<sequence length="305" mass="33765">MTEQTEAEVQKRETSTSESSAGGPTFNFAEGAGTPLKELPSLKKIRARSIAMRQLETSIEPLHRLVYGRPGRMGERWGALEEFCGFPEYKREEVVDRLGRIAKRRLRDFVMATGMRINVSQKLPKLAQDVTAFLMSPQSEGVIDPELEAAKPKKGSSRKSTQRGRKTAKRPASTRSRRANGSERKTPTKRLARNSTLRAASLESPSDDTLRVAIFRRVLFTPQTERSYLTTKVLRLELQEKFGDLEHRKAIIKEAAAECVSALISAESAAIAFTNSNMSSTTDTTIKTNDFTQPGTVSSENGSPA</sequence>
<feature type="region of interest" description="Disordered" evidence="1">
    <location>
        <begin position="144"/>
        <end position="203"/>
    </location>
</feature>
<evidence type="ECO:0000313" key="2">
    <source>
        <dbReference type="EMBL" id="SCU68319.1"/>
    </source>
</evidence>
<dbReference type="AlphaFoldDB" id="A0A1G4I905"/>
<evidence type="ECO:0000256" key="1">
    <source>
        <dbReference type="SAM" id="MobiDB-lite"/>
    </source>
</evidence>
<keyword evidence="3" id="KW-1185">Reference proteome</keyword>
<dbReference type="Proteomes" id="UP000195570">
    <property type="component" value="Unassembled WGS sequence"/>
</dbReference>
<evidence type="ECO:0000313" key="3">
    <source>
        <dbReference type="Proteomes" id="UP000195570"/>
    </source>
</evidence>
<dbReference type="GO" id="GO:0003677">
    <property type="term" value="F:DNA binding"/>
    <property type="evidence" value="ECO:0007669"/>
    <property type="project" value="InterPro"/>
</dbReference>
<gene>
    <name evidence="2" type="ORF">TEOVI_000657500</name>
</gene>
<dbReference type="GO" id="GO:2000779">
    <property type="term" value="P:regulation of double-strand break repair"/>
    <property type="evidence" value="ECO:0007669"/>
    <property type="project" value="TreeGrafter"/>
</dbReference>
<reference evidence="2" key="1">
    <citation type="submission" date="2016-09" db="EMBL/GenBank/DDBJ databases">
        <authorList>
            <person name="Hebert L."/>
            <person name="Moumen B."/>
        </authorList>
    </citation>
    <scope>NUCLEOTIDE SEQUENCE [LARGE SCALE GENOMIC DNA]</scope>
    <source>
        <strain evidence="2">OVI</strain>
    </source>
</reference>
<feature type="compositionally biased region" description="Polar residues" evidence="1">
    <location>
        <begin position="293"/>
        <end position="305"/>
    </location>
</feature>
<dbReference type="RefSeq" id="XP_067079495.1">
    <property type="nucleotide sequence ID" value="XM_067223394.1"/>
</dbReference>
<dbReference type="VEuPathDB" id="TriTrypDB:TEOVI_000657500"/>
<dbReference type="GO" id="GO:0042393">
    <property type="term" value="F:histone binding"/>
    <property type="evidence" value="ECO:0007669"/>
    <property type="project" value="TreeGrafter"/>
</dbReference>
<dbReference type="PANTHER" id="PTHR13468">
    <property type="entry name" value="DEK PROTEIN"/>
    <property type="match status" value="1"/>
</dbReference>
<dbReference type="EMBL" id="CZPT02000956">
    <property type="protein sequence ID" value="SCU68319.1"/>
    <property type="molecule type" value="Genomic_DNA"/>
</dbReference>